<dbReference type="EMBL" id="FCOL02000099">
    <property type="protein sequence ID" value="SAL83509.1"/>
    <property type="molecule type" value="Genomic_DNA"/>
</dbReference>
<evidence type="ECO:0000313" key="2">
    <source>
        <dbReference type="Proteomes" id="UP000054925"/>
    </source>
</evidence>
<dbReference type="AlphaFoldDB" id="A0A158KRY9"/>
<evidence type="ECO:0000313" key="1">
    <source>
        <dbReference type="EMBL" id="SAL83509.1"/>
    </source>
</evidence>
<protein>
    <submittedName>
        <fullName evidence="1">Uncharacterized protein</fullName>
    </submittedName>
</protein>
<sequence>MPNYFVVYRVTEQVEILRARHARKQERWSLKWAASTLLYISPLFHPFDHPMTRIFE</sequence>
<reference evidence="1" key="1">
    <citation type="submission" date="2016-01" db="EMBL/GenBank/DDBJ databases">
        <authorList>
            <person name="Peeters C."/>
        </authorList>
    </citation>
    <scope>NUCLEOTIDE SEQUENCE [LARGE SCALE GENOMIC DNA]</scope>
    <source>
        <strain evidence="1">LMG 22937</strain>
    </source>
</reference>
<gene>
    <name evidence="1" type="ORF">AWB67_06426</name>
</gene>
<keyword evidence="2" id="KW-1185">Reference proteome</keyword>
<organism evidence="1 2">
    <name type="scientific">Caballeronia terrestris</name>
    <dbReference type="NCBI Taxonomy" id="1226301"/>
    <lineage>
        <taxon>Bacteria</taxon>
        <taxon>Pseudomonadati</taxon>
        <taxon>Pseudomonadota</taxon>
        <taxon>Betaproteobacteria</taxon>
        <taxon>Burkholderiales</taxon>
        <taxon>Burkholderiaceae</taxon>
        <taxon>Caballeronia</taxon>
    </lineage>
</organism>
<dbReference type="Proteomes" id="UP000054925">
    <property type="component" value="Unassembled WGS sequence"/>
</dbReference>
<proteinExistence type="predicted"/>
<comment type="caution">
    <text evidence="1">The sequence shown here is derived from an EMBL/GenBank/DDBJ whole genome shotgun (WGS) entry which is preliminary data.</text>
</comment>
<accession>A0A158KRY9</accession>
<name>A0A158KRY9_9BURK</name>